<dbReference type="InterPro" id="IPR019188">
    <property type="entry name" value="SNAPC1"/>
</dbReference>
<evidence type="ECO:0000313" key="3">
    <source>
        <dbReference type="Proteomes" id="UP001142489"/>
    </source>
</evidence>
<proteinExistence type="predicted"/>
<keyword evidence="3" id="KW-1185">Reference proteome</keyword>
<feature type="compositionally biased region" description="Polar residues" evidence="1">
    <location>
        <begin position="311"/>
        <end position="327"/>
    </location>
</feature>
<dbReference type="Proteomes" id="UP001142489">
    <property type="component" value="Unassembled WGS sequence"/>
</dbReference>
<dbReference type="PANTHER" id="PTHR15131">
    <property type="entry name" value="SMALL NUCLEAR RNA ACTIVATING COMPLEX, POLYPEPTIDE 1"/>
    <property type="match status" value="1"/>
</dbReference>
<dbReference type="PANTHER" id="PTHR15131:SF3">
    <property type="entry name" value="SNRNA-ACTIVATING PROTEIN COMPLEX SUBUNIT 1"/>
    <property type="match status" value="1"/>
</dbReference>
<name>A0A9Q0YA56_9SAUR</name>
<comment type="caution">
    <text evidence="2">The sequence shown here is derived from an EMBL/GenBank/DDBJ whole genome shotgun (WGS) entry which is preliminary data.</text>
</comment>
<dbReference type="Pfam" id="PF09808">
    <property type="entry name" value="SNAPC1"/>
    <property type="match status" value="1"/>
</dbReference>
<organism evidence="2 3">
    <name type="scientific">Phrynocephalus forsythii</name>
    <dbReference type="NCBI Taxonomy" id="171643"/>
    <lineage>
        <taxon>Eukaryota</taxon>
        <taxon>Metazoa</taxon>
        <taxon>Chordata</taxon>
        <taxon>Craniata</taxon>
        <taxon>Vertebrata</taxon>
        <taxon>Euteleostomi</taxon>
        <taxon>Lepidosauria</taxon>
        <taxon>Squamata</taxon>
        <taxon>Bifurcata</taxon>
        <taxon>Unidentata</taxon>
        <taxon>Episquamata</taxon>
        <taxon>Toxicofera</taxon>
        <taxon>Iguania</taxon>
        <taxon>Acrodonta</taxon>
        <taxon>Agamidae</taxon>
        <taxon>Agaminae</taxon>
        <taxon>Phrynocephalus</taxon>
    </lineage>
</organism>
<dbReference type="AlphaFoldDB" id="A0A9Q0YA56"/>
<feature type="compositionally biased region" description="Basic and acidic residues" evidence="1">
    <location>
        <begin position="244"/>
        <end position="268"/>
    </location>
</feature>
<dbReference type="GO" id="GO:0043565">
    <property type="term" value="F:sequence-specific DNA binding"/>
    <property type="evidence" value="ECO:0007669"/>
    <property type="project" value="TreeGrafter"/>
</dbReference>
<dbReference type="GO" id="GO:0042795">
    <property type="term" value="P:snRNA transcription by RNA polymerase II"/>
    <property type="evidence" value="ECO:0007669"/>
    <property type="project" value="TreeGrafter"/>
</dbReference>
<feature type="compositionally biased region" description="Polar residues" evidence="1">
    <location>
        <begin position="269"/>
        <end position="278"/>
    </location>
</feature>
<dbReference type="GO" id="GO:0042796">
    <property type="term" value="P:snRNA transcription by RNA polymerase III"/>
    <property type="evidence" value="ECO:0007669"/>
    <property type="project" value="TreeGrafter"/>
</dbReference>
<feature type="compositionally biased region" description="Acidic residues" evidence="1">
    <location>
        <begin position="344"/>
        <end position="357"/>
    </location>
</feature>
<evidence type="ECO:0008006" key="4">
    <source>
        <dbReference type="Google" id="ProtNLM"/>
    </source>
</evidence>
<dbReference type="EMBL" id="JAPFRF010000001">
    <property type="protein sequence ID" value="KAJ7345279.1"/>
    <property type="molecule type" value="Genomic_DNA"/>
</dbReference>
<sequence length="371" mass="43189">MSGWPGLRTDCEGLLQRFQESQSVRFEEFASLWRQQRFHTIFYGKIRTPEQIKFTKEALALLWPYFLPPYTFQIRVGALYLLYGFYNTQLCQPKQKIRVALKEWFEVSKFQEELINTQHYDAAYILRKLRVEKAFYFAAMPKLLSFRTKKNMGDRVEMKGEFRDPTDRIAMLSPAEFLEETRNVHEHYKKMKCLISTNQSEPDKAIDMIKDDFLDSFKNIVLEYRQWQQNKMEPSLAAMQEETSNEKEGSSQDSEGAGRAKVLADIKSRSYSTVAQTSKSRRHRQIKLESAELGSDRGKTTSPRTKKGQKMLQSTQKMGTMQNTGLLQSAREPSAKKLSMPVIAEDEREGEEDDPCSNEDSRPTKKKKRTC</sequence>
<reference evidence="2" key="1">
    <citation type="journal article" date="2023" name="DNA Res.">
        <title>Chromosome-level genome assembly of Phrynocephalus forsythii using third-generation DNA sequencing and Hi-C analysis.</title>
        <authorList>
            <person name="Qi Y."/>
            <person name="Zhao W."/>
            <person name="Zhao Y."/>
            <person name="Niu C."/>
            <person name="Cao S."/>
            <person name="Zhang Y."/>
        </authorList>
    </citation>
    <scope>NUCLEOTIDE SEQUENCE</scope>
    <source>
        <tissue evidence="2">Muscle</tissue>
    </source>
</reference>
<evidence type="ECO:0000256" key="1">
    <source>
        <dbReference type="SAM" id="MobiDB-lite"/>
    </source>
</evidence>
<evidence type="ECO:0000313" key="2">
    <source>
        <dbReference type="EMBL" id="KAJ7345279.1"/>
    </source>
</evidence>
<gene>
    <name evidence="2" type="ORF">JRQ81_001229</name>
</gene>
<accession>A0A9Q0YA56</accession>
<feature type="region of interest" description="Disordered" evidence="1">
    <location>
        <begin position="237"/>
        <end position="371"/>
    </location>
</feature>
<dbReference type="OrthoDB" id="20127at2759"/>
<protein>
    <recommendedName>
        <fullName evidence="4">snRNA-activating protein complex subunit 1</fullName>
    </recommendedName>
</protein>
<feature type="compositionally biased region" description="Basic and acidic residues" evidence="1">
    <location>
        <begin position="286"/>
        <end position="299"/>
    </location>
</feature>
<dbReference type="GO" id="GO:0019185">
    <property type="term" value="C:snRNA-activating protein complex"/>
    <property type="evidence" value="ECO:0007669"/>
    <property type="project" value="TreeGrafter"/>
</dbReference>